<dbReference type="Proteomes" id="UP000234323">
    <property type="component" value="Unassembled WGS sequence"/>
</dbReference>
<dbReference type="AlphaFoldDB" id="A0A2I1H2P9"/>
<gene>
    <name evidence="2" type="ORF">RhiirA4_471209</name>
</gene>
<protein>
    <submittedName>
        <fullName evidence="2">Uncharacterized protein</fullName>
    </submittedName>
</protein>
<dbReference type="VEuPathDB" id="FungiDB:RhiirFUN_012838"/>
<dbReference type="EMBL" id="LLXI01001337">
    <property type="protein sequence ID" value="PKY53157.1"/>
    <property type="molecule type" value="Genomic_DNA"/>
</dbReference>
<evidence type="ECO:0000256" key="1">
    <source>
        <dbReference type="SAM" id="MobiDB-lite"/>
    </source>
</evidence>
<dbReference type="VEuPathDB" id="FungiDB:FUN_011559"/>
<accession>A0A2I1H2P9</accession>
<keyword evidence="3" id="KW-1185">Reference proteome</keyword>
<comment type="caution">
    <text evidence="2">The sequence shown here is derived from an EMBL/GenBank/DDBJ whole genome shotgun (WGS) entry which is preliminary data.</text>
</comment>
<feature type="region of interest" description="Disordered" evidence="1">
    <location>
        <begin position="160"/>
        <end position="200"/>
    </location>
</feature>
<proteinExistence type="predicted"/>
<evidence type="ECO:0000313" key="2">
    <source>
        <dbReference type="EMBL" id="PKY53157.1"/>
    </source>
</evidence>
<organism evidence="2 3">
    <name type="scientific">Rhizophagus irregularis</name>
    <dbReference type="NCBI Taxonomy" id="588596"/>
    <lineage>
        <taxon>Eukaryota</taxon>
        <taxon>Fungi</taxon>
        <taxon>Fungi incertae sedis</taxon>
        <taxon>Mucoromycota</taxon>
        <taxon>Glomeromycotina</taxon>
        <taxon>Glomeromycetes</taxon>
        <taxon>Glomerales</taxon>
        <taxon>Glomeraceae</taxon>
        <taxon>Rhizophagus</taxon>
    </lineage>
</organism>
<sequence>MFIPEKYRDIIPKDPIYVNNRFIIPGSCEWFTYMYNLEKSIREQRDLEYDKWFHGETARIQQNMADNQARWAHVKHFHVHKERIKSLTDSTNDFHNYISDHLKKKSEIKGPGPSRRRLNGNLKNFSKKHNLRHQSNFFDATYEPLEVSDDTAILQLRPNKRDINNNRNGLSLHIDTPSKCSRPAPTDESDSSEAGPSNSK</sequence>
<name>A0A2I1H2P9_9GLOM</name>
<reference evidence="2 3" key="1">
    <citation type="submission" date="2015-10" db="EMBL/GenBank/DDBJ databases">
        <title>Genome analyses suggest a sexual origin of heterokaryosis in a supposedly ancient asexual fungus.</title>
        <authorList>
            <person name="Ropars J."/>
            <person name="Sedzielewska K."/>
            <person name="Noel J."/>
            <person name="Charron P."/>
            <person name="Farinelli L."/>
            <person name="Marton T."/>
            <person name="Kruger M."/>
            <person name="Pelin A."/>
            <person name="Brachmann A."/>
            <person name="Corradi N."/>
        </authorList>
    </citation>
    <scope>NUCLEOTIDE SEQUENCE [LARGE SCALE GENOMIC DNA]</scope>
    <source>
        <strain evidence="2 3">A4</strain>
    </source>
</reference>
<evidence type="ECO:0000313" key="3">
    <source>
        <dbReference type="Proteomes" id="UP000234323"/>
    </source>
</evidence>
<dbReference type="VEuPathDB" id="FungiDB:RhiirA1_468663"/>